<dbReference type="InterPro" id="IPR036986">
    <property type="entry name" value="S4_RNA-bd_sf"/>
</dbReference>
<protein>
    <recommendedName>
        <fullName evidence="6">Pseudouridine synthase</fullName>
        <ecNumber evidence="6">5.4.99.-</ecNumber>
    </recommendedName>
</protein>
<accession>A0ABS0HQ73</accession>
<evidence type="ECO:0000256" key="2">
    <source>
        <dbReference type="ARBA" id="ARBA00008348"/>
    </source>
</evidence>
<dbReference type="PROSITE" id="PS01149">
    <property type="entry name" value="PSI_RSU"/>
    <property type="match status" value="1"/>
</dbReference>
<comment type="caution">
    <text evidence="9">The sequence shown here is derived from an EMBL/GenBank/DDBJ whole genome shotgun (WGS) entry which is preliminary data.</text>
</comment>
<dbReference type="CDD" id="cd00165">
    <property type="entry name" value="S4"/>
    <property type="match status" value="1"/>
</dbReference>
<name>A0ABS0HQ73_9HYPH</name>
<evidence type="ECO:0000256" key="5">
    <source>
        <dbReference type="PROSITE-ProRule" id="PRU00182"/>
    </source>
</evidence>
<evidence type="ECO:0000313" key="10">
    <source>
        <dbReference type="Proteomes" id="UP000611708"/>
    </source>
</evidence>
<dbReference type="SMART" id="SM00363">
    <property type="entry name" value="S4"/>
    <property type="match status" value="1"/>
</dbReference>
<keyword evidence="3 5" id="KW-0694">RNA-binding</keyword>
<dbReference type="Gene3D" id="3.10.290.10">
    <property type="entry name" value="RNA-binding S4 domain"/>
    <property type="match status" value="1"/>
</dbReference>
<evidence type="ECO:0000259" key="8">
    <source>
        <dbReference type="SMART" id="SM00363"/>
    </source>
</evidence>
<dbReference type="InterPro" id="IPR000748">
    <property type="entry name" value="PsdUridine_synth_RsuA/RluB/E/F"/>
</dbReference>
<feature type="compositionally biased region" description="Basic and acidic residues" evidence="7">
    <location>
        <begin position="519"/>
        <end position="559"/>
    </location>
</feature>
<dbReference type="PANTHER" id="PTHR47683:SF3">
    <property type="entry name" value="RIBOSOMAL LARGE SUBUNIT PSEUDOURIDINE SYNTHASE B"/>
    <property type="match status" value="1"/>
</dbReference>
<dbReference type="InterPro" id="IPR050343">
    <property type="entry name" value="RsuA_PseudoU_synthase"/>
</dbReference>
<dbReference type="PANTHER" id="PTHR47683">
    <property type="entry name" value="PSEUDOURIDINE SYNTHASE FAMILY PROTEIN-RELATED"/>
    <property type="match status" value="1"/>
</dbReference>
<dbReference type="EMBL" id="JADQDN010000002">
    <property type="protein sequence ID" value="MBF9195621.1"/>
    <property type="molecule type" value="Genomic_DNA"/>
</dbReference>
<dbReference type="Gene3D" id="3.30.70.580">
    <property type="entry name" value="Pseudouridine synthase I, catalytic domain, N-terminal subdomain"/>
    <property type="match status" value="1"/>
</dbReference>
<comment type="catalytic activity">
    <reaction evidence="1">
        <text>a uridine in RNA = a pseudouridine in RNA</text>
        <dbReference type="Rhea" id="RHEA:48348"/>
        <dbReference type="Rhea" id="RHEA-COMP:12068"/>
        <dbReference type="Rhea" id="RHEA-COMP:12069"/>
        <dbReference type="ChEBI" id="CHEBI:65314"/>
        <dbReference type="ChEBI" id="CHEBI:65315"/>
    </reaction>
</comment>
<feature type="compositionally biased region" description="Gly residues" evidence="7">
    <location>
        <begin position="694"/>
        <end position="716"/>
    </location>
</feature>
<keyword evidence="4 6" id="KW-0413">Isomerase</keyword>
<dbReference type="Pfam" id="PF00849">
    <property type="entry name" value="PseudoU_synth_2"/>
    <property type="match status" value="1"/>
</dbReference>
<evidence type="ECO:0000256" key="6">
    <source>
        <dbReference type="RuleBase" id="RU003887"/>
    </source>
</evidence>
<dbReference type="InterPro" id="IPR020094">
    <property type="entry name" value="TruA/RsuA/RluB/E/F_N"/>
</dbReference>
<evidence type="ECO:0000256" key="3">
    <source>
        <dbReference type="ARBA" id="ARBA00022884"/>
    </source>
</evidence>
<evidence type="ECO:0000313" key="9">
    <source>
        <dbReference type="EMBL" id="MBF9195621.1"/>
    </source>
</evidence>
<feature type="region of interest" description="Disordered" evidence="7">
    <location>
        <begin position="1"/>
        <end position="178"/>
    </location>
</feature>
<sequence length="716" mass="80569">MTDSNDDNRKGRPPGRSDRGRPSSGDRPRKPREGGERPFRARGDDDRPRKPRAAGDKPFRSRDGDKPFRPRTEGGDRPVRSRDNDDRPRRSESGDKKPFRPRTEGGDKPFRARSAGDKPFRPRGEGGDKPFRPRREDGDRPFRGRGGDERPRRFDRSSEDRPRRTREEQPAVQAEPQEPVEDRIAKVIARAGIASRRDVEVMIAEGRVTLNGKVLESPAVNVTAADTITVDGEPLPTKERTRLWLFHKPRGLVTTAKDPEGRPTVFDNLPEDLPRVVAIGRLDINTEGLLLLTNDGGLARVIAHPDTGWLRRYKVRAHGEVNQADLDKLRDGISIDGIDYGPIEARLDRVQGDNAWITMGLREGKNREIKRILEHMGLQVNRLIRMSFGPFQLGDLEVGLVEEVRTRILKDQLGEALAVEAGVDFESPVREPIAPFGSSKKDRQERDERPARSARGRDEERPRRRRDDDERPFRARDGERRGRDEEEPAKRPSRLDPKRSVWRAGETDEDTPSRKMPRRGADPREARAVAGERQRERMGAITSKEGRKVRVERLVRQPEAEEAPAPRRGRGATSGDDRPRRRDDRDAAPARREGTSRPPRRDDDRPRRPAGDRPFRSRDEGSEDRPRRPQGDRPFRSREGGDDRPRRSEGDRPFRARGDDDRPRRGPPRGDGPSRGGPRGGAGGGFKSGPRGASKGGASKGGGFKGGSKGGPRGRR</sequence>
<feature type="compositionally biased region" description="Basic and acidic residues" evidence="7">
    <location>
        <begin position="439"/>
        <end position="499"/>
    </location>
</feature>
<gene>
    <name evidence="9" type="ORF">I2H36_06205</name>
</gene>
<dbReference type="Proteomes" id="UP000611708">
    <property type="component" value="Unassembled WGS sequence"/>
</dbReference>
<evidence type="ECO:0000256" key="4">
    <source>
        <dbReference type="ARBA" id="ARBA00023235"/>
    </source>
</evidence>
<organism evidence="9 10">
    <name type="scientific">Microvirga terrestris</name>
    <dbReference type="NCBI Taxonomy" id="2791024"/>
    <lineage>
        <taxon>Bacteria</taxon>
        <taxon>Pseudomonadati</taxon>
        <taxon>Pseudomonadota</taxon>
        <taxon>Alphaproteobacteria</taxon>
        <taxon>Hyphomicrobiales</taxon>
        <taxon>Methylobacteriaceae</taxon>
        <taxon>Microvirga</taxon>
    </lineage>
</organism>
<dbReference type="InterPro" id="IPR002942">
    <property type="entry name" value="S4_RNA-bd"/>
</dbReference>
<feature type="compositionally biased region" description="Basic and acidic residues" evidence="7">
    <location>
        <begin position="575"/>
        <end position="664"/>
    </location>
</feature>
<dbReference type="NCBIfam" id="TIGR00093">
    <property type="entry name" value="pseudouridine synthase"/>
    <property type="match status" value="1"/>
</dbReference>
<dbReference type="InterPro" id="IPR020103">
    <property type="entry name" value="PsdUridine_synth_cat_dom_sf"/>
</dbReference>
<dbReference type="SUPFAM" id="SSF55174">
    <property type="entry name" value="Alpha-L RNA-binding motif"/>
    <property type="match status" value="1"/>
</dbReference>
<keyword evidence="10" id="KW-1185">Reference proteome</keyword>
<feature type="domain" description="RNA-binding S4" evidence="8">
    <location>
        <begin position="182"/>
        <end position="242"/>
    </location>
</feature>
<feature type="region of interest" description="Disordered" evidence="7">
    <location>
        <begin position="429"/>
        <end position="716"/>
    </location>
</feature>
<dbReference type="Gene3D" id="3.30.70.1560">
    <property type="entry name" value="Alpha-L RNA-binding motif"/>
    <property type="match status" value="1"/>
</dbReference>
<dbReference type="SUPFAM" id="SSF55120">
    <property type="entry name" value="Pseudouridine synthase"/>
    <property type="match status" value="1"/>
</dbReference>
<feature type="compositionally biased region" description="Basic and acidic residues" evidence="7">
    <location>
        <begin position="1"/>
        <end position="169"/>
    </location>
</feature>
<dbReference type="InterPro" id="IPR018496">
    <property type="entry name" value="PsdUridine_synth_RsuA/RluB_CS"/>
</dbReference>
<comment type="similarity">
    <text evidence="2 6">Belongs to the pseudouridine synthase RsuA family.</text>
</comment>
<evidence type="ECO:0000256" key="7">
    <source>
        <dbReference type="SAM" id="MobiDB-lite"/>
    </source>
</evidence>
<dbReference type="InterPro" id="IPR006145">
    <property type="entry name" value="PsdUridine_synth_RsuA/RluA"/>
</dbReference>
<dbReference type="InterPro" id="IPR042092">
    <property type="entry name" value="PsdUridine_s_RsuA/RluB/E/F_cat"/>
</dbReference>
<evidence type="ECO:0000256" key="1">
    <source>
        <dbReference type="ARBA" id="ARBA00000073"/>
    </source>
</evidence>
<dbReference type="Pfam" id="PF01479">
    <property type="entry name" value="S4"/>
    <property type="match status" value="1"/>
</dbReference>
<dbReference type="PROSITE" id="PS50889">
    <property type="entry name" value="S4"/>
    <property type="match status" value="1"/>
</dbReference>
<feature type="compositionally biased region" description="Gly residues" evidence="7">
    <location>
        <begin position="673"/>
        <end position="687"/>
    </location>
</feature>
<reference evidence="9 10" key="1">
    <citation type="submission" date="2020-11" db="EMBL/GenBank/DDBJ databases">
        <authorList>
            <person name="Kim M.K."/>
        </authorList>
    </citation>
    <scope>NUCLEOTIDE SEQUENCE [LARGE SCALE GENOMIC DNA]</scope>
    <source>
        <strain evidence="9 10">BT290</strain>
    </source>
</reference>
<dbReference type="EC" id="5.4.99.-" evidence="6"/>
<proteinExistence type="inferred from homology"/>